<evidence type="ECO:0000313" key="1">
    <source>
        <dbReference type="EMBL" id="ARD13469.1"/>
    </source>
</evidence>
<protein>
    <submittedName>
        <fullName evidence="1">Uncharacterized protein</fullName>
    </submittedName>
</protein>
<accession>A0ABC8BH68</accession>
<gene>
    <name evidence="1" type="ORF">PSA3335_21890</name>
</gene>
<reference evidence="1 2" key="1">
    <citation type="journal article" date="2010" name="Environ. Microbiol.">
        <title>Annotation and overview of the Pseudomonas savastanoi pv. savastanoi NCPPB 3335 draft genome reveals the virulence gene complement of a tumour-inducing pathogen of woody hosts.</title>
        <authorList>
            <person name="Rodriguez-Palenzuela P."/>
            <person name="Matas I.M."/>
            <person name="Murillo J."/>
            <person name="Lopez-Solanilla E."/>
            <person name="Bardaji L."/>
            <person name="Perez-Martinez I."/>
            <person name="Rodriguez-Moskera M.E."/>
            <person name="Penyalver R."/>
            <person name="Lopez M.M."/>
            <person name="Quesada J.M."/>
            <person name="Biehl B.S."/>
            <person name="Perna N.T."/>
            <person name="Glasner J.D."/>
            <person name="Cabot E.L."/>
            <person name="Neeno-Eckwall E."/>
            <person name="Ramos C."/>
        </authorList>
    </citation>
    <scope>NUCLEOTIDE SEQUENCE [LARGE SCALE GENOMIC DNA]</scope>
    <source>
        <strain evidence="1 2">NCPPB 3335</strain>
    </source>
</reference>
<organism evidence="1 2">
    <name type="scientific">Pseudomonas savastanoi pv. savastanoi NCPPB 3335</name>
    <dbReference type="NCBI Taxonomy" id="693985"/>
    <lineage>
        <taxon>Bacteria</taxon>
        <taxon>Pseudomonadati</taxon>
        <taxon>Pseudomonadota</taxon>
        <taxon>Gammaproteobacteria</taxon>
        <taxon>Pseudomonadales</taxon>
        <taxon>Pseudomonadaceae</taxon>
        <taxon>Pseudomonas</taxon>
    </lineage>
</organism>
<proteinExistence type="predicted"/>
<evidence type="ECO:0000313" key="2">
    <source>
        <dbReference type="Proteomes" id="UP000005729"/>
    </source>
</evidence>
<dbReference type="EMBL" id="CP008742">
    <property type="protein sequence ID" value="ARD13469.1"/>
    <property type="molecule type" value="Genomic_DNA"/>
</dbReference>
<name>A0ABC8BH68_PSESS</name>
<dbReference type="Proteomes" id="UP000005729">
    <property type="component" value="Chromosome"/>
</dbReference>
<dbReference type="KEGG" id="psav:PSA3335_21890"/>
<dbReference type="AlphaFoldDB" id="A0ABC8BH68"/>
<sequence length="67" mass="8084">MRLLLRFRDDLKQRLWAKRPGSSKPARKDQAKRLITKRFNQQIGSERMSEFPQKNRIFLTYPTQGIH</sequence>